<accession>A0A6J1STQ2</accession>
<proteinExistence type="inferred from homology"/>
<dbReference type="PROSITE" id="PS00107">
    <property type="entry name" value="PROTEIN_KINASE_ATP"/>
    <property type="match status" value="1"/>
</dbReference>
<dbReference type="Gene3D" id="1.10.510.10">
    <property type="entry name" value="Transferase(Phosphotransferase) domain 1"/>
    <property type="match status" value="1"/>
</dbReference>
<keyword evidence="4" id="KW-0808">Transferase</keyword>
<comment type="catalytic activity">
    <reaction evidence="9">
        <text>L-seryl-[protein] + ATP = O-phospho-L-seryl-[protein] + ADP + H(+)</text>
        <dbReference type="Rhea" id="RHEA:17989"/>
        <dbReference type="Rhea" id="RHEA-COMP:9863"/>
        <dbReference type="Rhea" id="RHEA-COMP:11604"/>
        <dbReference type="ChEBI" id="CHEBI:15378"/>
        <dbReference type="ChEBI" id="CHEBI:29999"/>
        <dbReference type="ChEBI" id="CHEBI:30616"/>
        <dbReference type="ChEBI" id="CHEBI:83421"/>
        <dbReference type="ChEBI" id="CHEBI:456216"/>
        <dbReference type="EC" id="2.7.11.1"/>
    </reaction>
</comment>
<dbReference type="GeneID" id="113210751"/>
<keyword evidence="6 14" id="KW-0418">Kinase</keyword>
<dbReference type="InterPro" id="IPR017441">
    <property type="entry name" value="Protein_kinase_ATP_BS"/>
</dbReference>
<comment type="catalytic activity">
    <reaction evidence="8">
        <text>L-threonyl-[protein] + ATP = O-phospho-L-threonyl-[protein] + ADP + H(+)</text>
        <dbReference type="Rhea" id="RHEA:46608"/>
        <dbReference type="Rhea" id="RHEA-COMP:11060"/>
        <dbReference type="Rhea" id="RHEA-COMP:11605"/>
        <dbReference type="ChEBI" id="CHEBI:15378"/>
        <dbReference type="ChEBI" id="CHEBI:30013"/>
        <dbReference type="ChEBI" id="CHEBI:30616"/>
        <dbReference type="ChEBI" id="CHEBI:61977"/>
        <dbReference type="ChEBI" id="CHEBI:456216"/>
        <dbReference type="EC" id="2.7.11.1"/>
    </reaction>
</comment>
<evidence type="ECO:0000256" key="2">
    <source>
        <dbReference type="ARBA" id="ARBA00012513"/>
    </source>
</evidence>
<evidence type="ECO:0000256" key="10">
    <source>
        <dbReference type="PROSITE-ProRule" id="PRU10141"/>
    </source>
</evidence>
<keyword evidence="7 10" id="KW-0067">ATP-binding</keyword>
<dbReference type="FunFam" id="1.10.510.10:FF:000754">
    <property type="entry name" value="Interleukin-1 receptor-associated kinase"/>
    <property type="match status" value="1"/>
</dbReference>
<dbReference type="InterPro" id="IPR000719">
    <property type="entry name" value="Prot_kinase_dom"/>
</dbReference>
<evidence type="ECO:0000313" key="13">
    <source>
        <dbReference type="Proteomes" id="UP000504606"/>
    </source>
</evidence>
<dbReference type="EC" id="2.7.11.1" evidence="2"/>
<evidence type="ECO:0000256" key="4">
    <source>
        <dbReference type="ARBA" id="ARBA00022679"/>
    </source>
</evidence>
<reference evidence="14" key="1">
    <citation type="submission" date="2025-08" db="UniProtKB">
        <authorList>
            <consortium name="RefSeq"/>
        </authorList>
    </citation>
    <scope>IDENTIFICATION</scope>
    <source>
        <tissue evidence="14">Whole organism</tissue>
    </source>
</reference>
<feature type="binding site" evidence="10">
    <location>
        <position position="276"/>
    </location>
    <ligand>
        <name>ATP</name>
        <dbReference type="ChEBI" id="CHEBI:30616"/>
    </ligand>
</feature>
<evidence type="ECO:0000256" key="9">
    <source>
        <dbReference type="ARBA" id="ARBA00048679"/>
    </source>
</evidence>
<dbReference type="Pfam" id="PF14786">
    <property type="entry name" value="Death_2"/>
    <property type="match status" value="1"/>
</dbReference>
<keyword evidence="5 10" id="KW-0547">Nucleotide-binding</keyword>
<evidence type="ECO:0000313" key="14">
    <source>
        <dbReference type="RefSeq" id="XP_026284659.1"/>
    </source>
</evidence>
<gene>
    <name evidence="14" type="primary">LOC113210751</name>
</gene>
<dbReference type="Gene3D" id="1.10.533.10">
    <property type="entry name" value="Death Domain, Fas"/>
    <property type="match status" value="1"/>
</dbReference>
<evidence type="ECO:0000259" key="12">
    <source>
        <dbReference type="PROSITE" id="PS50011"/>
    </source>
</evidence>
<sequence>MVLKTGVCEGCLVKLIVIIIIFGCVVFERETEVRKLRLLSITAHYGLVEALESGSAWKKVMALVRRIPTDILPCPIKYTSRHIHMVQDAGEKQNRSCSEIFLEEWGCSGRKRPTLADLLTLLKKAELYKAADYVAIQLLKESRPSRPVCGPAAEVLVPTEMLNGKSAAPTAPPASNPNENYRSGWPEVANIPVVSLTIDDETANVESTKIEQQLVTVPVEQININTPEHIPYKKLQAITNSFDCNPVGENNGRLLGKGAFGSVHLAIEDNILTAVKRLNVDIVDIDRLFQNELEALLRVEHSNLLRMVAYSKDGPEKCLVYEYMSQGDLEERLSCKGRWSIPLPYLVRIKIALGTSNGLQHLHEYRDPPLVHRDVKSANILLDKDLIPKLGDFGLIRLGDSSDGDSSAILASTVFGTSVYMAPEAMRGEVTVKNDVFSIGVVLLELLTGLSPYDANGEGLDLVTHVMEMCDGHSQSNYTLLDGKAGNWTSEGGIDLSKQLFSLAQDCLEDKDRRPFMSTVVQRLQTIINS</sequence>
<dbReference type="RefSeq" id="XP_026284659.1">
    <property type="nucleotide sequence ID" value="XM_026428874.2"/>
</dbReference>
<keyword evidence="3" id="KW-0723">Serine/threonine-protein kinase</keyword>
<evidence type="ECO:0000256" key="1">
    <source>
        <dbReference type="ARBA" id="ARBA00008718"/>
    </source>
</evidence>
<dbReference type="Proteomes" id="UP000504606">
    <property type="component" value="Unplaced"/>
</dbReference>
<dbReference type="InterPro" id="IPR011009">
    <property type="entry name" value="Kinase-like_dom_sf"/>
</dbReference>
<name>A0A6J1STQ2_FRAOC</name>
<evidence type="ECO:0000256" key="3">
    <source>
        <dbReference type="ARBA" id="ARBA00022527"/>
    </source>
</evidence>
<dbReference type="OrthoDB" id="4062651at2759"/>
<comment type="similarity">
    <text evidence="1">Belongs to the protein kinase superfamily. TKL Ser/Thr protein kinase family. Pelle subfamily.</text>
</comment>
<evidence type="ECO:0000256" key="7">
    <source>
        <dbReference type="ARBA" id="ARBA00022840"/>
    </source>
</evidence>
<keyword evidence="13" id="KW-1185">Reference proteome</keyword>
<dbReference type="KEGG" id="foc:113210751"/>
<evidence type="ECO:0000256" key="6">
    <source>
        <dbReference type="ARBA" id="ARBA00022777"/>
    </source>
</evidence>
<dbReference type="Pfam" id="PF00069">
    <property type="entry name" value="Pkinase"/>
    <property type="match status" value="1"/>
</dbReference>
<evidence type="ECO:0000256" key="11">
    <source>
        <dbReference type="SAM" id="Phobius"/>
    </source>
</evidence>
<dbReference type="PANTHER" id="PTHR27001">
    <property type="entry name" value="OS01G0253100 PROTEIN"/>
    <property type="match status" value="1"/>
</dbReference>
<dbReference type="GO" id="GO:0005886">
    <property type="term" value="C:plasma membrane"/>
    <property type="evidence" value="ECO:0007669"/>
    <property type="project" value="TreeGrafter"/>
</dbReference>
<dbReference type="GO" id="GO:0004674">
    <property type="term" value="F:protein serine/threonine kinase activity"/>
    <property type="evidence" value="ECO:0007669"/>
    <property type="project" value="UniProtKB-KW"/>
</dbReference>
<protein>
    <recommendedName>
        <fullName evidence="2">non-specific serine/threonine protein kinase</fullName>
        <ecNumber evidence="2">2.7.11.1</ecNumber>
    </recommendedName>
</protein>
<feature type="domain" description="Protein kinase" evidence="12">
    <location>
        <begin position="249"/>
        <end position="528"/>
    </location>
</feature>
<keyword evidence="11" id="KW-0472">Membrane</keyword>
<evidence type="ECO:0000256" key="8">
    <source>
        <dbReference type="ARBA" id="ARBA00047899"/>
    </source>
</evidence>
<dbReference type="AlphaFoldDB" id="A0A6J1STQ2"/>
<dbReference type="Gene3D" id="3.30.200.20">
    <property type="entry name" value="Phosphorylase Kinase, domain 1"/>
    <property type="match status" value="1"/>
</dbReference>
<dbReference type="InterPro" id="IPR008271">
    <property type="entry name" value="Ser/Thr_kinase_AS"/>
</dbReference>
<organism evidence="13 14">
    <name type="scientific">Frankliniella occidentalis</name>
    <name type="common">Western flower thrips</name>
    <name type="synonym">Euthrips occidentalis</name>
    <dbReference type="NCBI Taxonomy" id="133901"/>
    <lineage>
        <taxon>Eukaryota</taxon>
        <taxon>Metazoa</taxon>
        <taxon>Ecdysozoa</taxon>
        <taxon>Arthropoda</taxon>
        <taxon>Hexapoda</taxon>
        <taxon>Insecta</taxon>
        <taxon>Pterygota</taxon>
        <taxon>Neoptera</taxon>
        <taxon>Paraneoptera</taxon>
        <taxon>Thysanoptera</taxon>
        <taxon>Terebrantia</taxon>
        <taxon>Thripoidea</taxon>
        <taxon>Thripidae</taxon>
        <taxon>Frankliniella</taxon>
    </lineage>
</organism>
<keyword evidence="14" id="KW-0675">Receptor</keyword>
<dbReference type="SMART" id="SM00220">
    <property type="entry name" value="S_TKc"/>
    <property type="match status" value="1"/>
</dbReference>
<dbReference type="GO" id="GO:0005524">
    <property type="term" value="F:ATP binding"/>
    <property type="evidence" value="ECO:0007669"/>
    <property type="project" value="UniProtKB-UniRule"/>
</dbReference>
<dbReference type="PROSITE" id="PS00108">
    <property type="entry name" value="PROTEIN_KINASE_ST"/>
    <property type="match status" value="1"/>
</dbReference>
<dbReference type="SUPFAM" id="SSF56112">
    <property type="entry name" value="Protein kinase-like (PK-like)"/>
    <property type="match status" value="1"/>
</dbReference>
<dbReference type="InterPro" id="IPR029397">
    <property type="entry name" value="Tube_Death"/>
</dbReference>
<keyword evidence="11" id="KW-0812">Transmembrane</keyword>
<evidence type="ECO:0000256" key="5">
    <source>
        <dbReference type="ARBA" id="ARBA00022741"/>
    </source>
</evidence>
<dbReference type="InterPro" id="IPR011029">
    <property type="entry name" value="DEATH-like_dom_sf"/>
</dbReference>
<dbReference type="PROSITE" id="PS50011">
    <property type="entry name" value="PROTEIN_KINASE_DOM"/>
    <property type="match status" value="1"/>
</dbReference>
<dbReference type="SUPFAM" id="SSF47986">
    <property type="entry name" value="DEATH domain"/>
    <property type="match status" value="1"/>
</dbReference>
<dbReference type="PANTHER" id="PTHR27001:SF931">
    <property type="entry name" value="OS11G0664100 PROTEIN"/>
    <property type="match status" value="1"/>
</dbReference>
<feature type="transmembrane region" description="Helical" evidence="11">
    <location>
        <begin position="12"/>
        <end position="28"/>
    </location>
</feature>
<keyword evidence="11" id="KW-1133">Transmembrane helix</keyword>